<dbReference type="InterPro" id="IPR025428">
    <property type="entry name" value="Spore_YhaL"/>
</dbReference>
<reference evidence="2 3" key="1">
    <citation type="submission" date="2022-01" db="EMBL/GenBank/DDBJ databases">
        <title>Alkalihalobacillus sp. EGI L200015, a novel bacterium isolated from a salt lake sediment.</title>
        <authorList>
            <person name="Gao L."/>
            <person name="Fang B.-Z."/>
            <person name="Li W.-J."/>
        </authorList>
    </citation>
    <scope>NUCLEOTIDE SEQUENCE [LARGE SCALE GENOMIC DNA]</scope>
    <source>
        <strain evidence="2 3">KCTC 12718</strain>
    </source>
</reference>
<keyword evidence="1" id="KW-0812">Transmembrane</keyword>
<keyword evidence="1" id="KW-1133">Transmembrane helix</keyword>
<keyword evidence="1" id="KW-0472">Membrane</keyword>
<dbReference type="RefSeq" id="WP_236330409.1">
    <property type="nucleotide sequence ID" value="NZ_JAKIJS010000001.1"/>
</dbReference>
<feature type="transmembrane region" description="Helical" evidence="1">
    <location>
        <begin position="34"/>
        <end position="52"/>
    </location>
</feature>
<dbReference type="EMBL" id="JAKIJS010000001">
    <property type="protein sequence ID" value="MCF6136169.1"/>
    <property type="molecule type" value="Genomic_DNA"/>
</dbReference>
<proteinExistence type="predicted"/>
<accession>A0ABS9GX22</accession>
<comment type="caution">
    <text evidence="2">The sequence shown here is derived from an EMBL/GenBank/DDBJ whole genome shotgun (WGS) entry which is preliminary data.</text>
</comment>
<evidence type="ECO:0000256" key="1">
    <source>
        <dbReference type="SAM" id="Phobius"/>
    </source>
</evidence>
<sequence length="90" mass="10694">MRRLYVAATVVLFFVLLQWTGIYSNLSPVLSNVPWWMYFLVAGIGYSGYRAWHHTVEDRKLDRVHIEEEGKVYMERIEEEKKRKDQASGE</sequence>
<dbReference type="Proteomes" id="UP001649381">
    <property type="component" value="Unassembled WGS sequence"/>
</dbReference>
<organism evidence="2 3">
    <name type="scientific">Pseudalkalibacillus berkeleyi</name>
    <dbReference type="NCBI Taxonomy" id="1069813"/>
    <lineage>
        <taxon>Bacteria</taxon>
        <taxon>Bacillati</taxon>
        <taxon>Bacillota</taxon>
        <taxon>Bacilli</taxon>
        <taxon>Bacillales</taxon>
        <taxon>Fictibacillaceae</taxon>
        <taxon>Pseudalkalibacillus</taxon>
    </lineage>
</organism>
<gene>
    <name evidence="2" type="ORF">L2716_00415</name>
</gene>
<keyword evidence="3" id="KW-1185">Reference proteome</keyword>
<evidence type="ECO:0000313" key="3">
    <source>
        <dbReference type="Proteomes" id="UP001649381"/>
    </source>
</evidence>
<dbReference type="Pfam" id="PF14147">
    <property type="entry name" value="Spore_YhaL"/>
    <property type="match status" value="1"/>
</dbReference>
<name>A0ABS9GX22_9BACL</name>
<evidence type="ECO:0000313" key="2">
    <source>
        <dbReference type="EMBL" id="MCF6136169.1"/>
    </source>
</evidence>
<protein>
    <submittedName>
        <fullName evidence="2">Sporulation YhaL family protein</fullName>
    </submittedName>
</protein>